<dbReference type="Pfam" id="PF04073">
    <property type="entry name" value="tRNA_edit"/>
    <property type="match status" value="1"/>
</dbReference>
<keyword evidence="2" id="KW-0547">Nucleotide-binding</keyword>
<evidence type="ECO:0000256" key="1">
    <source>
        <dbReference type="ARBA" id="ARBA00022490"/>
    </source>
</evidence>
<dbReference type="InterPro" id="IPR045864">
    <property type="entry name" value="aa-tRNA-synth_II/BPL/LPL"/>
</dbReference>
<protein>
    <submittedName>
        <fullName evidence="6">YbaK/EbsC family protein</fullName>
    </submittedName>
</protein>
<dbReference type="SUPFAM" id="SSF52954">
    <property type="entry name" value="Class II aaRS ABD-related"/>
    <property type="match status" value="1"/>
</dbReference>
<dbReference type="Gene3D" id="3.90.960.10">
    <property type="entry name" value="YbaK/aminoacyl-tRNA synthetase-associated domain"/>
    <property type="match status" value="1"/>
</dbReference>
<proteinExistence type="predicted"/>
<evidence type="ECO:0000259" key="4">
    <source>
        <dbReference type="Pfam" id="PF03129"/>
    </source>
</evidence>
<keyword evidence="2" id="KW-0067">ATP-binding</keyword>
<dbReference type="RefSeq" id="WP_277732338.1">
    <property type="nucleotide sequence ID" value="NZ_CP120733.1"/>
</dbReference>
<keyword evidence="3" id="KW-0436">Ligase</keyword>
<sequence length="508" mass="58067">MELSSIYLKTYKNCSIEFNNESSKLLYRSGLVKYVDSGSYCYTGLGNMFLDSITKYILDTFKENTLIKANGDKEEILKSYMNELKSYKNVPLNLAYLTLNKNKKSRLKDGLLNPKKENMIKIISIAGENDIHTIINNQIMSIDKLTEELNIKYTKLNNGENKYKYFFNTTYPLREVFLCGKCGYGDLKEEIKSYSDKDLSTQELKEMELIHTPNIKTIDDLESSLNISSKKLIKTILLNIKGSIVAVLLRGDRSINNILVAKHFNIKEKDIKMASEEEVKAATGAEVGFAGPIGIKVDTILCDEEVIHIKNGIVGANKTDYHIQNVNYKRDFNIECIGNFKSATIQDKCFNCGGEINAFSGINFIDIDTIKTEFKYLNSNSKEENLYIIETKLYTDRLFSIIVENNKDELGIVWPDNISPFDYHIIIGNIKKEKEYNAGLSIYENFTNKGYNVLLDDRKERIGFKFKDCELIGVPKTIVVGKDIENNRVEIRNRVTKESENIDITQLI</sequence>
<organism evidence="6 7">
    <name type="scientific">Tepidibacter hydrothermalis</name>
    <dbReference type="NCBI Taxonomy" id="3036126"/>
    <lineage>
        <taxon>Bacteria</taxon>
        <taxon>Bacillati</taxon>
        <taxon>Bacillota</taxon>
        <taxon>Clostridia</taxon>
        <taxon>Peptostreptococcales</taxon>
        <taxon>Peptostreptococcaceae</taxon>
        <taxon>Tepidibacter</taxon>
    </lineage>
</organism>
<dbReference type="Pfam" id="PF03129">
    <property type="entry name" value="HGTP_anticodon"/>
    <property type="match status" value="1"/>
</dbReference>
<dbReference type="SUPFAM" id="SSF55826">
    <property type="entry name" value="YbaK/ProRS associated domain"/>
    <property type="match status" value="1"/>
</dbReference>
<dbReference type="CDD" id="cd00861">
    <property type="entry name" value="ProRS_anticodon_short"/>
    <property type="match status" value="1"/>
</dbReference>
<evidence type="ECO:0000256" key="3">
    <source>
        <dbReference type="ARBA" id="ARBA00023146"/>
    </source>
</evidence>
<feature type="domain" description="Anticodon-binding" evidence="4">
    <location>
        <begin position="426"/>
        <end position="508"/>
    </location>
</feature>
<dbReference type="EMBL" id="CP120733">
    <property type="protein sequence ID" value="WFD10363.1"/>
    <property type="molecule type" value="Genomic_DNA"/>
</dbReference>
<dbReference type="InterPro" id="IPR036621">
    <property type="entry name" value="Anticodon-bd_dom_sf"/>
</dbReference>
<evidence type="ECO:0000313" key="6">
    <source>
        <dbReference type="EMBL" id="WFD10363.1"/>
    </source>
</evidence>
<dbReference type="InterPro" id="IPR050062">
    <property type="entry name" value="Pro-tRNA_synthetase"/>
</dbReference>
<evidence type="ECO:0000313" key="7">
    <source>
        <dbReference type="Proteomes" id="UP001222800"/>
    </source>
</evidence>
<dbReference type="CDD" id="cd04334">
    <property type="entry name" value="ProRS-INS"/>
    <property type="match status" value="1"/>
</dbReference>
<dbReference type="Gene3D" id="3.40.50.800">
    <property type="entry name" value="Anticodon-binding domain"/>
    <property type="match status" value="1"/>
</dbReference>
<dbReference type="SUPFAM" id="SSF55681">
    <property type="entry name" value="Class II aaRS and biotin synthetases"/>
    <property type="match status" value="1"/>
</dbReference>
<feature type="domain" description="YbaK/aminoacyl-tRNA synthetase-associated" evidence="5">
    <location>
        <begin position="212"/>
        <end position="327"/>
    </location>
</feature>
<dbReference type="Proteomes" id="UP001222800">
    <property type="component" value="Chromosome"/>
</dbReference>
<dbReference type="PANTHER" id="PTHR42753:SF2">
    <property type="entry name" value="PROLINE--TRNA LIGASE"/>
    <property type="match status" value="1"/>
</dbReference>
<dbReference type="InterPro" id="IPR036754">
    <property type="entry name" value="YbaK/aa-tRNA-synt-asso_dom_sf"/>
</dbReference>
<gene>
    <name evidence="6" type="ORF">P4S50_19040</name>
</gene>
<dbReference type="InterPro" id="IPR044140">
    <property type="entry name" value="ProRS_anticodon_short"/>
</dbReference>
<accession>A0ABY8EHV8</accession>
<dbReference type="PANTHER" id="PTHR42753">
    <property type="entry name" value="MITOCHONDRIAL RIBOSOME PROTEIN L39/PROLYL-TRNA LIGASE FAMILY MEMBER"/>
    <property type="match status" value="1"/>
</dbReference>
<dbReference type="InterPro" id="IPR004154">
    <property type="entry name" value="Anticodon-bd"/>
</dbReference>
<dbReference type="InterPro" id="IPR007214">
    <property type="entry name" value="YbaK/aa-tRNA-synth-assoc-dom"/>
</dbReference>
<evidence type="ECO:0000259" key="5">
    <source>
        <dbReference type="Pfam" id="PF04073"/>
    </source>
</evidence>
<keyword evidence="3" id="KW-0030">Aminoacyl-tRNA synthetase</keyword>
<keyword evidence="7" id="KW-1185">Reference proteome</keyword>
<keyword evidence="1" id="KW-0963">Cytoplasm</keyword>
<evidence type="ECO:0000256" key="2">
    <source>
        <dbReference type="ARBA" id="ARBA00022840"/>
    </source>
</evidence>
<reference evidence="6 7" key="1">
    <citation type="submission" date="2023-03" db="EMBL/GenBank/DDBJ databases">
        <title>Complete genome sequence of Tepidibacter sp. SWIR-1, isolated from a deep-sea hydrothermal vent.</title>
        <authorList>
            <person name="Li X."/>
        </authorList>
    </citation>
    <scope>NUCLEOTIDE SEQUENCE [LARGE SCALE GENOMIC DNA]</scope>
    <source>
        <strain evidence="6 7">SWIR-1</strain>
    </source>
</reference>
<name>A0ABY8EHV8_9FIRM</name>